<dbReference type="SUPFAM" id="SSF52440">
    <property type="entry name" value="PreATP-grasp domain"/>
    <property type="match status" value="1"/>
</dbReference>
<evidence type="ECO:0000256" key="7">
    <source>
        <dbReference type="ARBA" id="ARBA00022840"/>
    </source>
</evidence>
<protein>
    <recommendedName>
        <fullName evidence="11">Glutathione synthetase</fullName>
        <ecNumber evidence="11">6.3.2.3</ecNumber>
    </recommendedName>
    <alternativeName>
        <fullName evidence="11">GSH synthetase</fullName>
        <shortName evidence="11">GSH-S</shortName>
        <shortName evidence="11">GSHase</shortName>
    </alternativeName>
    <alternativeName>
        <fullName evidence="11">Glutathione synthase</fullName>
    </alternativeName>
</protein>
<evidence type="ECO:0000256" key="3">
    <source>
        <dbReference type="ARBA" id="ARBA00022598"/>
    </source>
</evidence>
<accession>A0A5E6UT78</accession>
<proteinExistence type="inferred from homology"/>
<reference evidence="12 13" key="1">
    <citation type="submission" date="2019-09" db="EMBL/GenBank/DDBJ databases">
        <authorList>
            <person name="Chandra G."/>
            <person name="Truman W A."/>
        </authorList>
    </citation>
    <scope>NUCLEOTIDE SEQUENCE [LARGE SCALE GENOMIC DNA]</scope>
    <source>
        <strain evidence="12">PS862</strain>
    </source>
</reference>
<comment type="cofactor">
    <cofactor evidence="1">
        <name>Mn(2+)</name>
        <dbReference type="ChEBI" id="CHEBI:29035"/>
    </cofactor>
</comment>
<dbReference type="Gene3D" id="3.30.1490.20">
    <property type="entry name" value="ATP-grasp fold, A domain"/>
    <property type="match status" value="1"/>
</dbReference>
<keyword evidence="6 11" id="KW-0547">Nucleotide-binding</keyword>
<evidence type="ECO:0000256" key="10">
    <source>
        <dbReference type="ARBA" id="ARBA00050650"/>
    </source>
</evidence>
<dbReference type="InterPro" id="IPR004218">
    <property type="entry name" value="GSHS_ATP-bd"/>
</dbReference>
<evidence type="ECO:0000256" key="6">
    <source>
        <dbReference type="ARBA" id="ARBA00022741"/>
    </source>
</evidence>
<dbReference type="InterPro" id="IPR004215">
    <property type="entry name" value="GSHS_N"/>
</dbReference>
<dbReference type="InterPro" id="IPR011761">
    <property type="entry name" value="ATP-grasp"/>
</dbReference>
<dbReference type="InterPro" id="IPR013815">
    <property type="entry name" value="ATP_grasp_subdomain_1"/>
</dbReference>
<comment type="cofactor">
    <cofactor evidence="2">
        <name>Mg(2+)</name>
        <dbReference type="ChEBI" id="CHEBI:18420"/>
    </cofactor>
</comment>
<dbReference type="GO" id="GO:0005737">
    <property type="term" value="C:cytoplasm"/>
    <property type="evidence" value="ECO:0007669"/>
    <property type="project" value="TreeGrafter"/>
</dbReference>
<dbReference type="PANTHER" id="PTHR21621">
    <property type="entry name" value="RIBOSOMAL PROTEIN S6 MODIFICATION PROTEIN"/>
    <property type="match status" value="1"/>
</dbReference>
<dbReference type="InterPro" id="IPR006284">
    <property type="entry name" value="Glut_synth_pro"/>
</dbReference>
<keyword evidence="3 11" id="KW-0436">Ligase</keyword>
<dbReference type="Proteomes" id="UP000385207">
    <property type="component" value="Unassembled WGS sequence"/>
</dbReference>
<keyword evidence="5" id="KW-0479">Metal-binding</keyword>
<evidence type="ECO:0000256" key="8">
    <source>
        <dbReference type="ARBA" id="ARBA00022842"/>
    </source>
</evidence>
<dbReference type="PANTHER" id="PTHR21621:SF4">
    <property type="entry name" value="GLUTATHIONE SYNTHETASE"/>
    <property type="match status" value="1"/>
</dbReference>
<gene>
    <name evidence="11 12" type="primary">gshB</name>
    <name evidence="12" type="ORF">PS862_03520</name>
</gene>
<dbReference type="EC" id="6.3.2.3" evidence="11"/>
<keyword evidence="9" id="KW-0464">Manganese</keyword>
<keyword evidence="8" id="KW-0460">Magnesium</keyword>
<dbReference type="GO" id="GO:0004363">
    <property type="term" value="F:glutathione synthase activity"/>
    <property type="evidence" value="ECO:0007669"/>
    <property type="project" value="UniProtKB-UniRule"/>
</dbReference>
<dbReference type="FunFam" id="3.30.1490.20:FF:000009">
    <property type="entry name" value="Glutathione synthetase"/>
    <property type="match status" value="1"/>
</dbReference>
<sequence length="362" mass="40158">MPAKNDDAVCLQNRAACFAGKPRSYKRIGIAPQIFEETPMSVRVGIVMDPIASISYKKDSSLAMLLAAQKRGWELFYMEQRDLYQAEGEARARMRPLKVFANPEKWFELDAEQDALLSDLDVILMRKDPPFDMEFVYSTYLLEQAERAGVLVVNKPQSLRDCNEKLFATLFPQCTPPTIVSRRPDVLREFADHHGDVILKPLDGMGGSSIFRHTVGHPNLSVILETLTLHGNQQIMIQGYLPAIVDGDKRILMIDGEPVDYCLARIPAAGETRGNLAAGGRGEARPLTEKDRWIAAQVGPTLREKGLLFVGLDVIGEHLTEINVTSPTCIREIDNAFGTDIGGLLMDAIEKKLQAASLKPQV</sequence>
<dbReference type="InterPro" id="IPR016185">
    <property type="entry name" value="PreATP-grasp_dom_sf"/>
</dbReference>
<evidence type="ECO:0000256" key="2">
    <source>
        <dbReference type="ARBA" id="ARBA00001946"/>
    </source>
</evidence>
<dbReference type="Pfam" id="PF02955">
    <property type="entry name" value="GSH-S_ATP"/>
    <property type="match status" value="1"/>
</dbReference>
<evidence type="ECO:0000313" key="13">
    <source>
        <dbReference type="Proteomes" id="UP000385207"/>
    </source>
</evidence>
<dbReference type="EMBL" id="CABVII010000015">
    <property type="protein sequence ID" value="VVP14292.1"/>
    <property type="molecule type" value="Genomic_DNA"/>
</dbReference>
<dbReference type="PROSITE" id="PS50975">
    <property type="entry name" value="ATP_GRASP"/>
    <property type="match status" value="1"/>
</dbReference>
<organism evidence="12 13">
    <name type="scientific">Pseudomonas fluorescens</name>
    <dbReference type="NCBI Taxonomy" id="294"/>
    <lineage>
        <taxon>Bacteria</taxon>
        <taxon>Pseudomonadati</taxon>
        <taxon>Pseudomonadota</taxon>
        <taxon>Gammaproteobacteria</taxon>
        <taxon>Pseudomonadales</taxon>
        <taxon>Pseudomonadaceae</taxon>
        <taxon>Pseudomonas</taxon>
    </lineage>
</organism>
<evidence type="ECO:0000256" key="9">
    <source>
        <dbReference type="ARBA" id="ARBA00023211"/>
    </source>
</evidence>
<evidence type="ECO:0000256" key="1">
    <source>
        <dbReference type="ARBA" id="ARBA00001936"/>
    </source>
</evidence>
<comment type="similarity">
    <text evidence="11">Belongs to the prokaryotic GSH synthase family.</text>
</comment>
<dbReference type="Gene3D" id="3.40.50.20">
    <property type="match status" value="1"/>
</dbReference>
<evidence type="ECO:0000256" key="11">
    <source>
        <dbReference type="HAMAP-Rule" id="MF_00162"/>
    </source>
</evidence>
<dbReference type="AlphaFoldDB" id="A0A5E6UT78"/>
<comment type="catalytic activity">
    <reaction evidence="10 11">
        <text>gamma-L-glutamyl-L-cysteine + glycine + ATP = glutathione + ADP + phosphate + H(+)</text>
        <dbReference type="Rhea" id="RHEA:13557"/>
        <dbReference type="ChEBI" id="CHEBI:15378"/>
        <dbReference type="ChEBI" id="CHEBI:30616"/>
        <dbReference type="ChEBI" id="CHEBI:43474"/>
        <dbReference type="ChEBI" id="CHEBI:57305"/>
        <dbReference type="ChEBI" id="CHEBI:57925"/>
        <dbReference type="ChEBI" id="CHEBI:58173"/>
        <dbReference type="ChEBI" id="CHEBI:456216"/>
        <dbReference type="EC" id="6.3.2.3"/>
    </reaction>
</comment>
<dbReference type="GO" id="GO:0005524">
    <property type="term" value="F:ATP binding"/>
    <property type="evidence" value="ECO:0007669"/>
    <property type="project" value="UniProtKB-UniRule"/>
</dbReference>
<keyword evidence="4 11" id="KW-0317">Glutathione biosynthesis</keyword>
<dbReference type="FunFam" id="3.30.470.20:FF:000010">
    <property type="entry name" value="Glutathione synthetase"/>
    <property type="match status" value="1"/>
</dbReference>
<dbReference type="Gene3D" id="3.30.470.20">
    <property type="entry name" value="ATP-grasp fold, B domain"/>
    <property type="match status" value="1"/>
</dbReference>
<name>A0A5E6UT78_PSEFL</name>
<dbReference type="NCBIfam" id="TIGR01380">
    <property type="entry name" value="glut_syn"/>
    <property type="match status" value="1"/>
</dbReference>
<evidence type="ECO:0000313" key="12">
    <source>
        <dbReference type="EMBL" id="VVP14292.1"/>
    </source>
</evidence>
<dbReference type="HAMAP" id="MF_00162">
    <property type="entry name" value="GSH_S"/>
    <property type="match status" value="1"/>
</dbReference>
<dbReference type="NCBIfam" id="NF003573">
    <property type="entry name" value="PRK05246.1"/>
    <property type="match status" value="1"/>
</dbReference>
<comment type="pathway">
    <text evidence="11">Sulfur metabolism; glutathione biosynthesis; glutathione from L-cysteine and L-glutamate: step 2/2.</text>
</comment>
<dbReference type="Pfam" id="PF02951">
    <property type="entry name" value="GSH-S_N"/>
    <property type="match status" value="1"/>
</dbReference>
<evidence type="ECO:0000256" key="4">
    <source>
        <dbReference type="ARBA" id="ARBA00022684"/>
    </source>
</evidence>
<dbReference type="SUPFAM" id="SSF56059">
    <property type="entry name" value="Glutathione synthetase ATP-binding domain-like"/>
    <property type="match status" value="1"/>
</dbReference>
<dbReference type="UniPathway" id="UPA00142">
    <property type="reaction ID" value="UER00210"/>
</dbReference>
<dbReference type="GO" id="GO:0046872">
    <property type="term" value="F:metal ion binding"/>
    <property type="evidence" value="ECO:0007669"/>
    <property type="project" value="UniProtKB-KW"/>
</dbReference>
<dbReference type="FunFam" id="3.40.50.20:FF:000009">
    <property type="entry name" value="Glutathione synthetase"/>
    <property type="match status" value="1"/>
</dbReference>
<keyword evidence="7 11" id="KW-0067">ATP-binding</keyword>
<evidence type="ECO:0000256" key="5">
    <source>
        <dbReference type="ARBA" id="ARBA00022723"/>
    </source>
</evidence>